<keyword evidence="2" id="KW-0604">Photosystem II</keyword>
<dbReference type="GO" id="GO:0016787">
    <property type="term" value="F:hydrolase activity"/>
    <property type="evidence" value="ECO:0007669"/>
    <property type="project" value="UniProtKB-KW"/>
</dbReference>
<keyword evidence="5" id="KW-1185">Reference proteome</keyword>
<dbReference type="PANTHER" id="PTHR47199:SF2">
    <property type="entry name" value="PHOTOSYSTEM II STABILITY_ASSEMBLY FACTOR HCF136, CHLOROPLASTIC"/>
    <property type="match status" value="1"/>
</dbReference>
<evidence type="ECO:0000256" key="1">
    <source>
        <dbReference type="ARBA" id="ARBA00022531"/>
    </source>
</evidence>
<dbReference type="PANTHER" id="PTHR47199">
    <property type="entry name" value="PHOTOSYSTEM II STABILITY/ASSEMBLY FACTOR HCF136, CHLOROPLASTIC"/>
    <property type="match status" value="1"/>
</dbReference>
<evidence type="ECO:0000313" key="5">
    <source>
        <dbReference type="Proteomes" id="UP000262832"/>
    </source>
</evidence>
<geneLocation type="plasmid" evidence="5">
    <name>pva1</name>
</geneLocation>
<dbReference type="CDD" id="cd15482">
    <property type="entry name" value="Sialidase_non-viral"/>
    <property type="match status" value="1"/>
</dbReference>
<evidence type="ECO:0000313" key="4">
    <source>
        <dbReference type="EMBL" id="AXY03664.1"/>
    </source>
</evidence>
<keyword evidence="4" id="KW-0378">Hydrolase</keyword>
<evidence type="ECO:0000259" key="3">
    <source>
        <dbReference type="Pfam" id="PF14870"/>
    </source>
</evidence>
<dbReference type="InterPro" id="IPR036278">
    <property type="entry name" value="Sialidase_sf"/>
</dbReference>
<keyword evidence="1" id="KW-0602">Photosynthesis</keyword>
<proteinExistence type="predicted"/>
<name>A0ABN5PKE4_9VIBR</name>
<organism evidence="4 5">
    <name type="scientific">Vibrio alfacsensis</name>
    <dbReference type="NCBI Taxonomy" id="1074311"/>
    <lineage>
        <taxon>Bacteria</taxon>
        <taxon>Pseudomonadati</taxon>
        <taxon>Pseudomonadota</taxon>
        <taxon>Gammaproteobacteria</taxon>
        <taxon>Vibrionales</taxon>
        <taxon>Vibrionaceae</taxon>
        <taxon>Vibrio</taxon>
    </lineage>
</organism>
<evidence type="ECO:0000256" key="2">
    <source>
        <dbReference type="ARBA" id="ARBA00023276"/>
    </source>
</evidence>
<dbReference type="InterPro" id="IPR015943">
    <property type="entry name" value="WD40/YVTN_repeat-like_dom_sf"/>
</dbReference>
<dbReference type="Gene3D" id="2.130.10.10">
    <property type="entry name" value="YVTN repeat-like/Quinoprotein amine dehydrogenase"/>
    <property type="match status" value="2"/>
</dbReference>
<protein>
    <submittedName>
        <fullName evidence="4">Glycosyl hydrolase</fullName>
    </submittedName>
</protein>
<feature type="domain" description="Photosynthesis system II assembly factor Ycf48/Hcf136-like" evidence="3">
    <location>
        <begin position="84"/>
        <end position="205"/>
    </location>
</feature>
<gene>
    <name evidence="4" type="ORF">D1115_22470</name>
</gene>
<dbReference type="InterPro" id="IPR028203">
    <property type="entry name" value="PSII_CF48-like_dom"/>
</dbReference>
<dbReference type="Pfam" id="PF14870">
    <property type="entry name" value="PSII_BNR"/>
    <property type="match status" value="1"/>
</dbReference>
<dbReference type="Pfam" id="PF02012">
    <property type="entry name" value="BNR"/>
    <property type="match status" value="1"/>
</dbReference>
<keyword evidence="4" id="KW-0614">Plasmid</keyword>
<dbReference type="RefSeq" id="WP_128813545.1">
    <property type="nucleotide sequence ID" value="NZ_CP032095.1"/>
</dbReference>
<dbReference type="SUPFAM" id="SSF50939">
    <property type="entry name" value="Sialidases"/>
    <property type="match status" value="1"/>
</dbReference>
<accession>A0ABN5PKE4</accession>
<dbReference type="EMBL" id="CP032095">
    <property type="protein sequence ID" value="AXY03664.1"/>
    <property type="molecule type" value="Genomic_DNA"/>
</dbReference>
<dbReference type="Proteomes" id="UP000262832">
    <property type="component" value="Plasmid pVa1"/>
</dbReference>
<sequence>MKKRTTTSIAFALSLIMATAGGIAFAPRITEPLAPTQLPINNMIITSVEQSKQGLIAAGELGHILISKDNGQTWHQANIDKQRHALITDLIFQDDLYGLAIGHEGWILQTFDGGENWQEVSFGSQHSVPLLHIAQITPDQWISTGAYGLTRLSSDNGNTWTDIPAPAQTDWHLNAIVVPDNSDTRLIAGEAGTLLRSTDKGDSWQVISPFYDGSFYGGVHLGNQSWLVYGMRGNIFRSDDDGLSWDKVSFNFPTSLFSHISLPNGELVLGGQGGLLISSVDNGMSFNLIRRGGREAITDIIQLNNGDFLLGSDAGVIHFPTASKTDIAYQSTLINQ</sequence>
<dbReference type="InterPro" id="IPR002860">
    <property type="entry name" value="BNR_rpt"/>
</dbReference>
<reference evidence="4 5" key="1">
    <citation type="submission" date="2018-08" db="EMBL/GenBank/DDBJ databases">
        <title>Genomic taxonomy of the Vibrionaceae family.</title>
        <authorList>
            <person name="Gomez-Gil B."/>
            <person name="Tanaka M."/>
            <person name="Sawabe T."/>
            <person name="Enciso-Ibarra K."/>
        </authorList>
    </citation>
    <scope>NUCLEOTIDE SEQUENCE [LARGE SCALE GENOMIC DNA]</scope>
    <source>
        <strain evidence="4 5">CAIM 1831</strain>
        <plasmid evidence="5">pva1</plasmid>
    </source>
</reference>